<evidence type="ECO:0000313" key="3">
    <source>
        <dbReference type="Proteomes" id="UP000735302"/>
    </source>
</evidence>
<proteinExistence type="predicted"/>
<dbReference type="EMBL" id="BLXT01008354">
    <property type="protein sequence ID" value="GFO47872.1"/>
    <property type="molecule type" value="Genomic_DNA"/>
</dbReference>
<dbReference type="AlphaFoldDB" id="A0AAV4DV26"/>
<reference evidence="2 3" key="1">
    <citation type="journal article" date="2021" name="Elife">
        <title>Chloroplast acquisition without the gene transfer in kleptoplastic sea slugs, Plakobranchus ocellatus.</title>
        <authorList>
            <person name="Maeda T."/>
            <person name="Takahashi S."/>
            <person name="Yoshida T."/>
            <person name="Shimamura S."/>
            <person name="Takaki Y."/>
            <person name="Nagai Y."/>
            <person name="Toyoda A."/>
            <person name="Suzuki Y."/>
            <person name="Arimoto A."/>
            <person name="Ishii H."/>
            <person name="Satoh N."/>
            <person name="Nishiyama T."/>
            <person name="Hasebe M."/>
            <person name="Maruyama T."/>
            <person name="Minagawa J."/>
            <person name="Obokata J."/>
            <person name="Shigenobu S."/>
        </authorList>
    </citation>
    <scope>NUCLEOTIDE SEQUENCE [LARGE SCALE GENOMIC DNA]</scope>
</reference>
<protein>
    <submittedName>
        <fullName evidence="2">Uncharacterized protein</fullName>
    </submittedName>
</protein>
<gene>
    <name evidence="2" type="ORF">PoB_007437700</name>
</gene>
<accession>A0AAV4DV26</accession>
<name>A0AAV4DV26_9GAST</name>
<evidence type="ECO:0000313" key="2">
    <source>
        <dbReference type="EMBL" id="GFO47872.1"/>
    </source>
</evidence>
<sequence length="85" mass="9458">MAADTSSGPRDLKRQPNKARAPYRPLTAAVVHTPRPTHADDHQTIMTNKINSRSPGVYHKLALDTHSRHKPSLAIINALRKPVTY</sequence>
<feature type="region of interest" description="Disordered" evidence="1">
    <location>
        <begin position="1"/>
        <end position="26"/>
    </location>
</feature>
<dbReference type="Proteomes" id="UP000735302">
    <property type="component" value="Unassembled WGS sequence"/>
</dbReference>
<keyword evidence="3" id="KW-1185">Reference proteome</keyword>
<organism evidence="2 3">
    <name type="scientific">Plakobranchus ocellatus</name>
    <dbReference type="NCBI Taxonomy" id="259542"/>
    <lineage>
        <taxon>Eukaryota</taxon>
        <taxon>Metazoa</taxon>
        <taxon>Spiralia</taxon>
        <taxon>Lophotrochozoa</taxon>
        <taxon>Mollusca</taxon>
        <taxon>Gastropoda</taxon>
        <taxon>Heterobranchia</taxon>
        <taxon>Euthyneura</taxon>
        <taxon>Panpulmonata</taxon>
        <taxon>Sacoglossa</taxon>
        <taxon>Placobranchoidea</taxon>
        <taxon>Plakobranchidae</taxon>
        <taxon>Plakobranchus</taxon>
    </lineage>
</organism>
<evidence type="ECO:0000256" key="1">
    <source>
        <dbReference type="SAM" id="MobiDB-lite"/>
    </source>
</evidence>
<comment type="caution">
    <text evidence="2">The sequence shown here is derived from an EMBL/GenBank/DDBJ whole genome shotgun (WGS) entry which is preliminary data.</text>
</comment>